<dbReference type="InterPro" id="IPR027417">
    <property type="entry name" value="P-loop_NTPase"/>
</dbReference>
<dbReference type="GO" id="GO:0016887">
    <property type="term" value="F:ATP hydrolysis activity"/>
    <property type="evidence" value="ECO:0007669"/>
    <property type="project" value="InterPro"/>
</dbReference>
<dbReference type="PATRIC" id="fig|1304275.5.peg.2166"/>
<dbReference type="PANTHER" id="PTHR43038:SF3">
    <property type="entry name" value="ABC TRANSPORTER G FAMILY MEMBER 20 ISOFORM X1"/>
    <property type="match status" value="1"/>
</dbReference>
<name>A0A084IKS3_SALHC</name>
<dbReference type="CDD" id="cd03230">
    <property type="entry name" value="ABC_DR_subfamily_A"/>
    <property type="match status" value="2"/>
</dbReference>
<evidence type="ECO:0000256" key="1">
    <source>
        <dbReference type="ARBA" id="ARBA00022741"/>
    </source>
</evidence>
<dbReference type="Pfam" id="PF00005">
    <property type="entry name" value="ABC_tran"/>
    <property type="match status" value="2"/>
</dbReference>
<evidence type="ECO:0000259" key="3">
    <source>
        <dbReference type="PROSITE" id="PS50893"/>
    </source>
</evidence>
<dbReference type="SUPFAM" id="SSF52540">
    <property type="entry name" value="P-loop containing nucleoside triphosphate hydrolases"/>
    <property type="match status" value="2"/>
</dbReference>
<dbReference type="PROSITE" id="PS50893">
    <property type="entry name" value="ABC_TRANSPORTER_2"/>
    <property type="match status" value="2"/>
</dbReference>
<dbReference type="eggNOG" id="COG1131">
    <property type="taxonomic scope" value="Bacteria"/>
</dbReference>
<keyword evidence="5" id="KW-1185">Reference proteome</keyword>
<dbReference type="PANTHER" id="PTHR43038">
    <property type="entry name" value="ATP-BINDING CASSETTE, SUB-FAMILY H, MEMBER 1"/>
    <property type="match status" value="1"/>
</dbReference>
<sequence length="591" mass="63350">MATLPEPGAAPVDAPGIEITGLTKRFGETVALAGIDAEIRPGRLTGLVGPDGAGKTTLMRILTGLMTPDGGRALVAGRDVAAGGDIHSITGYMPQRFGLYEDLSVLQNMRLYAELRGVAAASHDAVFARLLAFTRLAPFTSRLAGRLSGGMKQKLGLACALMGQPQVLLLDEPGVGVDPLSRQDLWRMVNELTGAGMTVVWSTAYLDEAERCGHVLLLDRGRLAFDGPPEKLTARLAGRSFRLEAVSGERRAVLAEALELPSVCDGVIEGSGVRVVLRRQARRDEIEALASRSGATVVPVAARFEDAFVDLLGGGPGGTSALAARMEPVTLADSSPVVCRDLSKRFGDFTATDRVSFEVGRGEIFGLIGPNGAGKSTTFKMLCGLLKPTAGEARVAGHDLRRAAGAAKSRLGYMAQKFSLYGLLSVRQNLDFFAGVYGLDGALRRERVAEMIEIFQLAPYLDAAPESLPLGFRQRLAMACALMHRPPVLFLDEPTSGVDPLTRREFWTHINGLVRRGVTVMVTTHFMDEAEYCDRVALMYRARLIALDTPDALKHAAATAECPEPSMEQAFIHHIQAADREDEATTRSASP</sequence>
<dbReference type="Gene3D" id="3.40.50.300">
    <property type="entry name" value="P-loop containing nucleotide triphosphate hydrolases"/>
    <property type="match status" value="2"/>
</dbReference>
<evidence type="ECO:0000256" key="2">
    <source>
        <dbReference type="ARBA" id="ARBA00022840"/>
    </source>
</evidence>
<dbReference type="InterPro" id="IPR017871">
    <property type="entry name" value="ABC_transporter-like_CS"/>
</dbReference>
<dbReference type="InterPro" id="IPR003593">
    <property type="entry name" value="AAA+_ATPase"/>
</dbReference>
<proteinExistence type="predicted"/>
<keyword evidence="1" id="KW-0547">Nucleotide-binding</keyword>
<dbReference type="STRING" id="1304275.C41B8_10615"/>
<dbReference type="GO" id="GO:0005524">
    <property type="term" value="F:ATP binding"/>
    <property type="evidence" value="ECO:0007669"/>
    <property type="project" value="UniProtKB-KW"/>
</dbReference>
<gene>
    <name evidence="4" type="ORF">C41B8_10615</name>
</gene>
<dbReference type="InterPro" id="IPR003439">
    <property type="entry name" value="ABC_transporter-like_ATP-bd"/>
</dbReference>
<dbReference type="PROSITE" id="PS00211">
    <property type="entry name" value="ABC_TRANSPORTER_1"/>
    <property type="match status" value="1"/>
</dbReference>
<dbReference type="SMART" id="SM00382">
    <property type="entry name" value="AAA"/>
    <property type="match status" value="2"/>
</dbReference>
<dbReference type="EMBL" id="APNK01000014">
    <property type="protein sequence ID" value="KEZ77307.1"/>
    <property type="molecule type" value="Genomic_DNA"/>
</dbReference>
<evidence type="ECO:0000313" key="4">
    <source>
        <dbReference type="EMBL" id="KEZ77307.1"/>
    </source>
</evidence>
<accession>A0A084IKS3</accession>
<feature type="domain" description="ABC transporter" evidence="3">
    <location>
        <begin position="17"/>
        <end position="245"/>
    </location>
</feature>
<comment type="caution">
    <text evidence="4">The sequence shown here is derived from an EMBL/GenBank/DDBJ whole genome shotgun (WGS) entry which is preliminary data.</text>
</comment>
<keyword evidence="2" id="KW-0067">ATP-binding</keyword>
<evidence type="ECO:0000313" key="5">
    <source>
        <dbReference type="Proteomes" id="UP000028302"/>
    </source>
</evidence>
<feature type="domain" description="ABC transporter" evidence="3">
    <location>
        <begin position="337"/>
        <end position="566"/>
    </location>
</feature>
<dbReference type="AlphaFoldDB" id="A0A084IKS3"/>
<reference evidence="4 5" key="1">
    <citation type="submission" date="2013-03" db="EMBL/GenBank/DDBJ databases">
        <title>Salinisphaera hydrothermalis C41B8 Genome Sequencing.</title>
        <authorList>
            <person name="Li C."/>
            <person name="Lai Q."/>
            <person name="Shao Z."/>
        </authorList>
    </citation>
    <scope>NUCLEOTIDE SEQUENCE [LARGE SCALE GENOMIC DNA]</scope>
    <source>
        <strain evidence="4 5">C41B8</strain>
    </source>
</reference>
<dbReference type="Proteomes" id="UP000028302">
    <property type="component" value="Unassembled WGS sequence"/>
</dbReference>
<organism evidence="4 5">
    <name type="scientific">Salinisphaera hydrothermalis (strain C41B8)</name>
    <dbReference type="NCBI Taxonomy" id="1304275"/>
    <lineage>
        <taxon>Bacteria</taxon>
        <taxon>Pseudomonadati</taxon>
        <taxon>Pseudomonadota</taxon>
        <taxon>Gammaproteobacteria</taxon>
        <taxon>Salinisphaerales</taxon>
        <taxon>Salinisphaeraceae</taxon>
        <taxon>Salinisphaera</taxon>
    </lineage>
</organism>
<protein>
    <submittedName>
        <fullName evidence="4">ABC transporter</fullName>
    </submittedName>
</protein>